<feature type="chain" id="PRO_5012120225" description="DUF1104 domain-containing protein" evidence="1">
    <location>
        <begin position="24"/>
        <end position="191"/>
    </location>
</feature>
<keyword evidence="3" id="KW-1185">Reference proteome</keyword>
<proteinExistence type="predicted"/>
<evidence type="ECO:0008006" key="4">
    <source>
        <dbReference type="Google" id="ProtNLM"/>
    </source>
</evidence>
<dbReference type="EMBL" id="FUWM01000006">
    <property type="protein sequence ID" value="SJZ40767.1"/>
    <property type="molecule type" value="Genomic_DNA"/>
</dbReference>
<dbReference type="InterPro" id="IPR024485">
    <property type="entry name" value="DUF2680"/>
</dbReference>
<dbReference type="AlphaFoldDB" id="A0A1T4KEG3"/>
<dbReference type="OrthoDB" id="2131206at2"/>
<organism evidence="2 3">
    <name type="scientific">Selenihalanaerobacter shriftii</name>
    <dbReference type="NCBI Taxonomy" id="142842"/>
    <lineage>
        <taxon>Bacteria</taxon>
        <taxon>Bacillati</taxon>
        <taxon>Bacillota</taxon>
        <taxon>Clostridia</taxon>
        <taxon>Halanaerobiales</taxon>
        <taxon>Halobacteroidaceae</taxon>
        <taxon>Selenihalanaerobacter</taxon>
    </lineage>
</organism>
<evidence type="ECO:0000313" key="3">
    <source>
        <dbReference type="Proteomes" id="UP000190625"/>
    </source>
</evidence>
<dbReference type="Proteomes" id="UP000190625">
    <property type="component" value="Unassembled WGS sequence"/>
</dbReference>
<name>A0A1T4KEG3_9FIRM</name>
<reference evidence="3" key="1">
    <citation type="submission" date="2017-02" db="EMBL/GenBank/DDBJ databases">
        <authorList>
            <person name="Varghese N."/>
            <person name="Submissions S."/>
        </authorList>
    </citation>
    <scope>NUCLEOTIDE SEQUENCE [LARGE SCALE GENOMIC DNA]</scope>
    <source>
        <strain evidence="3">ATCC BAA-73</strain>
    </source>
</reference>
<protein>
    <recommendedName>
        <fullName evidence="4">DUF1104 domain-containing protein</fullName>
    </recommendedName>
</protein>
<dbReference type="Pfam" id="PF10925">
    <property type="entry name" value="DUF2680"/>
    <property type="match status" value="1"/>
</dbReference>
<evidence type="ECO:0000256" key="1">
    <source>
        <dbReference type="SAM" id="SignalP"/>
    </source>
</evidence>
<keyword evidence="1" id="KW-0732">Signal</keyword>
<gene>
    <name evidence="2" type="ORF">SAMN02745118_00739</name>
</gene>
<evidence type="ECO:0000313" key="2">
    <source>
        <dbReference type="EMBL" id="SJZ40767.1"/>
    </source>
</evidence>
<sequence length="191" mass="21638">MKKVVIGVTVLALVLSLGMVVMAAENNDDSFKKNYELRKDYINQQLKQGLITEEQADYMLDRLDSMKNYYEEYGSNYDSDKRYEFQKNYINQQLKQGLITEKQADYMLERLEARQEYYKQNGNGGYGYRMPCGRSGFGPGMMGPGMMGGYGFGPMMHGPGMMGPGMMRGYGPGMMGPGMMRGRGFGSRGRW</sequence>
<accession>A0A1T4KEG3</accession>
<dbReference type="RefSeq" id="WP_078809239.1">
    <property type="nucleotide sequence ID" value="NZ_FUWM01000006.1"/>
</dbReference>
<feature type="signal peptide" evidence="1">
    <location>
        <begin position="1"/>
        <end position="23"/>
    </location>
</feature>